<dbReference type="InterPro" id="IPR007035">
    <property type="entry name" value="Peptidase_M55"/>
</dbReference>
<reference evidence="3 4" key="1">
    <citation type="journal article" date="2019" name="Nat. Microbiol.">
        <title>Mediterranean grassland soil C-N compound turnover is dependent on rainfall and depth, and is mediated by genomically divergent microorganisms.</title>
        <authorList>
            <person name="Diamond S."/>
            <person name="Andeer P.F."/>
            <person name="Li Z."/>
            <person name="Crits-Christoph A."/>
            <person name="Burstein D."/>
            <person name="Anantharaman K."/>
            <person name="Lane K.R."/>
            <person name="Thomas B.C."/>
            <person name="Pan C."/>
            <person name="Northen T.R."/>
            <person name="Banfield J.F."/>
        </authorList>
    </citation>
    <scope>NUCLEOTIDE SEQUENCE [LARGE SCALE GENOMIC DNA]</scope>
    <source>
        <strain evidence="3">NP_6</strain>
    </source>
</reference>
<feature type="binding site" evidence="2">
    <location>
        <position position="21"/>
    </location>
    <ligand>
        <name>Zn(2+)</name>
        <dbReference type="ChEBI" id="CHEBI:29105"/>
        <label>1</label>
    </ligand>
</feature>
<proteinExistence type="predicted"/>
<evidence type="ECO:0000256" key="1">
    <source>
        <dbReference type="PIRSR" id="PIRSR015853-1"/>
    </source>
</evidence>
<feature type="binding site" evidence="2">
    <location>
        <position position="73"/>
    </location>
    <ligand>
        <name>Zn(2+)</name>
        <dbReference type="ChEBI" id="CHEBI:29105"/>
        <label>2</label>
    </ligand>
</feature>
<evidence type="ECO:0000256" key="2">
    <source>
        <dbReference type="PIRSR" id="PIRSR015853-2"/>
    </source>
</evidence>
<dbReference type="InterPro" id="IPR027476">
    <property type="entry name" value="DppA_N"/>
</dbReference>
<dbReference type="AlphaFoldDB" id="A0A537JCU9"/>
<evidence type="ECO:0000313" key="3">
    <source>
        <dbReference type="EMBL" id="TMI81369.1"/>
    </source>
</evidence>
<feature type="binding site" evidence="2">
    <location>
        <position position="148"/>
    </location>
    <ligand>
        <name>Zn(2+)</name>
        <dbReference type="ChEBI" id="CHEBI:29105"/>
        <label>2</label>
    </ligand>
</feature>
<name>A0A537JCU9_9BACT</name>
<dbReference type="Gene3D" id="3.40.50.10780">
    <property type="entry name" value="Dipeptide transport protein"/>
    <property type="match status" value="1"/>
</dbReference>
<dbReference type="SUPFAM" id="SSF63992">
    <property type="entry name" value="Dipeptide transport protein"/>
    <property type="match status" value="1"/>
</dbReference>
<feature type="active site" description="Nucleophile" evidence="1">
    <location>
        <position position="129"/>
    </location>
</feature>
<dbReference type="Pfam" id="PF04951">
    <property type="entry name" value="Peptidase_M55"/>
    <property type="match status" value="1"/>
</dbReference>
<organism evidence="3 4">
    <name type="scientific">Candidatus Segetimicrobium genomatis</name>
    <dbReference type="NCBI Taxonomy" id="2569760"/>
    <lineage>
        <taxon>Bacteria</taxon>
        <taxon>Bacillati</taxon>
        <taxon>Candidatus Sysuimicrobiota</taxon>
        <taxon>Candidatus Sysuimicrobiia</taxon>
        <taxon>Candidatus Sysuimicrobiales</taxon>
        <taxon>Candidatus Segetimicrobiaceae</taxon>
        <taxon>Candidatus Segetimicrobium</taxon>
    </lineage>
</organism>
<keyword evidence="2" id="KW-0862">Zinc</keyword>
<evidence type="ECO:0000313" key="4">
    <source>
        <dbReference type="Proteomes" id="UP000318093"/>
    </source>
</evidence>
<accession>A0A537JCU9</accession>
<protein>
    <submittedName>
        <fullName evidence="3">Peptidase M55</fullName>
    </submittedName>
</protein>
<dbReference type="PIRSF" id="PIRSF015853">
    <property type="entry name" value="Pep_DppA"/>
    <property type="match status" value="1"/>
</dbReference>
<dbReference type="GO" id="GO:0046872">
    <property type="term" value="F:metal ion binding"/>
    <property type="evidence" value="ECO:0007669"/>
    <property type="project" value="UniProtKB-KW"/>
</dbReference>
<dbReference type="CDD" id="cd08663">
    <property type="entry name" value="DAP_dppA_1"/>
    <property type="match status" value="1"/>
</dbReference>
<keyword evidence="2" id="KW-0479">Metal-binding</keyword>
<feature type="binding site" evidence="2">
    <location>
        <position position="117"/>
    </location>
    <ligand>
        <name>Zn(2+)</name>
        <dbReference type="ChEBI" id="CHEBI:29105"/>
        <label>2</label>
    </ligand>
</feature>
<feature type="binding site" evidence="2">
    <location>
        <position position="21"/>
    </location>
    <ligand>
        <name>Zn(2+)</name>
        <dbReference type="ChEBI" id="CHEBI:29105"/>
        <label>2</label>
    </ligand>
</feature>
<sequence length="286" mass="31184">MRPGSIRRSRGGLMKVFISADMEGTAGVTDWDQVMPDKPDYARFRRLMTEEVNAAILGALEGGAKEIVVNDSHNTMRNLLIEELHPQAQLISGSPKPRSMMQGIDNTFDAVLITGYHASAGTQDGILDHTYSSASVRQIKLGNLIVGEAGLNAALAGYFKVPVALVTGDVTAVAQTKKLLPQVEAVAIKEPIGRLAARSYQPVEARRRIKEGATRALKRAKDLKPLILPRPLTIEIEWAYTAMAVRCMLIPGTTRVHPRTVAYKARDVEQAFSVTMPCLVLARSTL</sequence>
<dbReference type="Gene3D" id="3.30.1360.130">
    <property type="entry name" value="Dipeptide transport protein"/>
    <property type="match status" value="1"/>
</dbReference>
<feature type="binding site" evidence="2">
    <location>
        <position position="23"/>
    </location>
    <ligand>
        <name>Zn(2+)</name>
        <dbReference type="ChEBI" id="CHEBI:29105"/>
        <label>1</label>
    </ligand>
</feature>
<gene>
    <name evidence="3" type="ORF">E6H03_07105</name>
</gene>
<dbReference type="EMBL" id="VBAN01000212">
    <property type="protein sequence ID" value="TMI81369.1"/>
    <property type="molecule type" value="Genomic_DNA"/>
</dbReference>
<comment type="caution">
    <text evidence="3">The sequence shown here is derived from an EMBL/GenBank/DDBJ whole genome shotgun (WGS) entry which is preliminary data.</text>
</comment>
<dbReference type="InterPro" id="IPR036177">
    <property type="entry name" value="Peptidase_M55_sf"/>
</dbReference>
<dbReference type="Proteomes" id="UP000318093">
    <property type="component" value="Unassembled WGS sequence"/>
</dbReference>